<evidence type="ECO:0000313" key="1">
    <source>
        <dbReference type="EMBL" id="SFV80231.1"/>
    </source>
</evidence>
<proteinExistence type="predicted"/>
<organism evidence="1">
    <name type="scientific">hydrothermal vent metagenome</name>
    <dbReference type="NCBI Taxonomy" id="652676"/>
    <lineage>
        <taxon>unclassified sequences</taxon>
        <taxon>metagenomes</taxon>
        <taxon>ecological metagenomes</taxon>
    </lineage>
</organism>
<gene>
    <name evidence="1" type="ORF">MNB_SUP05-12-1027</name>
</gene>
<accession>A0A1W1DGB5</accession>
<sequence>MLLLLPQGLQLLVFAVALLIVKTLATAKITDNSFFIFLSLVDK</sequence>
<dbReference type="EMBL" id="FPHT01000064">
    <property type="protein sequence ID" value="SFV80231.1"/>
    <property type="molecule type" value="Genomic_DNA"/>
</dbReference>
<name>A0A1W1DGB5_9ZZZZ</name>
<reference evidence="1" key="1">
    <citation type="submission" date="2016-10" db="EMBL/GenBank/DDBJ databases">
        <authorList>
            <person name="de Groot N.N."/>
        </authorList>
    </citation>
    <scope>NUCLEOTIDE SEQUENCE</scope>
</reference>
<dbReference type="AlphaFoldDB" id="A0A1W1DGB5"/>
<protein>
    <submittedName>
        <fullName evidence="1">Uncharacterized protein</fullName>
    </submittedName>
</protein>